<dbReference type="InterPro" id="IPR013324">
    <property type="entry name" value="RNA_pol_sigma_r3/r4-like"/>
</dbReference>
<dbReference type="InterPro" id="IPR052704">
    <property type="entry name" value="ECF_Sigma-70_Domain"/>
</dbReference>
<dbReference type="SUPFAM" id="SSF54427">
    <property type="entry name" value="NTF2-like"/>
    <property type="match status" value="1"/>
</dbReference>
<evidence type="ECO:0000256" key="4">
    <source>
        <dbReference type="ARBA" id="ARBA00023082"/>
    </source>
</evidence>
<dbReference type="Gene3D" id="1.10.10.10">
    <property type="entry name" value="Winged helix-like DNA-binding domain superfamily/Winged helix DNA-binding domain"/>
    <property type="match status" value="1"/>
</dbReference>
<proteinExistence type="inferred from homology"/>
<feature type="domain" description="RNA polymerase sigma factor 70 region 4 type 2" evidence="7">
    <location>
        <begin position="131"/>
        <end position="178"/>
    </location>
</feature>
<evidence type="ECO:0000259" key="7">
    <source>
        <dbReference type="Pfam" id="PF08281"/>
    </source>
</evidence>
<dbReference type="PANTHER" id="PTHR30173">
    <property type="entry name" value="SIGMA 19 FACTOR"/>
    <property type="match status" value="1"/>
</dbReference>
<evidence type="ECO:0000313" key="9">
    <source>
        <dbReference type="Proteomes" id="UP000295748"/>
    </source>
</evidence>
<dbReference type="InterPro" id="IPR036388">
    <property type="entry name" value="WH-like_DNA-bd_sf"/>
</dbReference>
<protein>
    <submittedName>
        <fullName evidence="8">RNA polymerase sigma factor SigJ</fullName>
    </submittedName>
</protein>
<organism evidence="8 9">
    <name type="scientific">Microbacterium wangchenii</name>
    <dbReference type="NCBI Taxonomy" id="2541726"/>
    <lineage>
        <taxon>Bacteria</taxon>
        <taxon>Bacillati</taxon>
        <taxon>Actinomycetota</taxon>
        <taxon>Actinomycetes</taxon>
        <taxon>Micrococcales</taxon>
        <taxon>Microbacteriaceae</taxon>
        <taxon>Microbacterium</taxon>
    </lineage>
</organism>
<evidence type="ECO:0000313" key="8">
    <source>
        <dbReference type="EMBL" id="QBR90633.1"/>
    </source>
</evidence>
<comment type="subunit">
    <text evidence="2">Interacts transiently with the RNA polymerase catalytic core formed by RpoA, RpoB, RpoC and RpoZ (2 alpha, 1 beta, 1 beta' and 1 omega subunit) to form the RNA polymerase holoenzyme that can initiate transcription.</text>
</comment>
<accession>A0ABX5SWQ0</accession>
<dbReference type="NCBIfam" id="NF007214">
    <property type="entry name" value="PRK09636.1"/>
    <property type="match status" value="1"/>
</dbReference>
<dbReference type="SUPFAM" id="SSF88946">
    <property type="entry name" value="Sigma2 domain of RNA polymerase sigma factors"/>
    <property type="match status" value="1"/>
</dbReference>
<evidence type="ECO:0000256" key="1">
    <source>
        <dbReference type="ARBA" id="ARBA00010641"/>
    </source>
</evidence>
<dbReference type="Pfam" id="PF08281">
    <property type="entry name" value="Sigma70_r4_2"/>
    <property type="match status" value="1"/>
</dbReference>
<evidence type="ECO:0000256" key="5">
    <source>
        <dbReference type="ARBA" id="ARBA00023163"/>
    </source>
</evidence>
<dbReference type="InterPro" id="IPR007627">
    <property type="entry name" value="RNA_pol_sigma70_r2"/>
</dbReference>
<dbReference type="InterPro" id="IPR032710">
    <property type="entry name" value="NTF2-like_dom_sf"/>
</dbReference>
<comment type="similarity">
    <text evidence="1">Belongs to the sigma-70 factor family. ECF subfamily.</text>
</comment>
<keyword evidence="4" id="KW-0731">Sigma factor</keyword>
<dbReference type="SUPFAM" id="SSF88659">
    <property type="entry name" value="Sigma3 and sigma4 domains of RNA polymerase sigma factors"/>
    <property type="match status" value="1"/>
</dbReference>
<evidence type="ECO:0000259" key="6">
    <source>
        <dbReference type="Pfam" id="PF04542"/>
    </source>
</evidence>
<evidence type="ECO:0000256" key="3">
    <source>
        <dbReference type="ARBA" id="ARBA00023015"/>
    </source>
</evidence>
<dbReference type="Pfam" id="PF04542">
    <property type="entry name" value="Sigma70_r2"/>
    <property type="match status" value="1"/>
</dbReference>
<keyword evidence="9" id="KW-1185">Reference proteome</keyword>
<dbReference type="Gene3D" id="3.10.450.50">
    <property type="match status" value="1"/>
</dbReference>
<name>A0ABX5SWQ0_9MICO</name>
<dbReference type="Gene3D" id="1.10.1740.10">
    <property type="match status" value="1"/>
</dbReference>
<keyword evidence="3" id="KW-0805">Transcription regulation</keyword>
<dbReference type="Proteomes" id="UP000295748">
    <property type="component" value="Chromosome"/>
</dbReference>
<gene>
    <name evidence="8" type="primary">sigJ</name>
    <name evidence="8" type="ORF">E4K62_06660</name>
</gene>
<dbReference type="PANTHER" id="PTHR30173:SF43">
    <property type="entry name" value="ECF RNA POLYMERASE SIGMA FACTOR SIGI-RELATED"/>
    <property type="match status" value="1"/>
</dbReference>
<dbReference type="InterPro" id="IPR013249">
    <property type="entry name" value="RNA_pol_sigma70_r4_t2"/>
</dbReference>
<evidence type="ECO:0000256" key="2">
    <source>
        <dbReference type="ARBA" id="ARBA00011344"/>
    </source>
</evidence>
<keyword evidence="5" id="KW-0804">Transcription</keyword>
<dbReference type="InterPro" id="IPR013325">
    <property type="entry name" value="RNA_pol_sigma_r2"/>
</dbReference>
<dbReference type="EMBL" id="CP038266">
    <property type="protein sequence ID" value="QBR90633.1"/>
    <property type="molecule type" value="Genomic_DNA"/>
</dbReference>
<reference evidence="8 9" key="1">
    <citation type="submission" date="2019-03" db="EMBL/GenBank/DDBJ databases">
        <authorList>
            <person name="Dong K."/>
        </authorList>
    </citation>
    <scope>NUCLEOTIDE SEQUENCE [LARGE SCALE GENOMIC DNA]</scope>
    <source>
        <strain evidence="9">dk512</strain>
    </source>
</reference>
<sequence>MPAGATSQPGEPPEFADAIRERSVLLGLSYRLLGSLADAEDAVQETYSRWYRLSDHERRSISHPRAWLIKTASRIGLDMLDSARARREHYVGEWLPEPLPAVGRWSSQGAAGEMDPADRVALDDSVSMALLIVLESMTPAERVAFVLHDVFRYTFGEIADVVGRTPAACRQLAWSARRRIGEQQRTPVRPAQHAAAVQAFKAAWQRGDLAALIDVLDPEATAITDGGGLVSASLEPLHGAEAIATFLLGVRDRQPDLIIGEELVNGEPGLAATDGEDRTLAVLALAATDDGRIARVWAVRNPQKLEMWGPSRRPGRDAAPGP</sequence>
<feature type="domain" description="RNA polymerase sigma-70 region 2" evidence="6">
    <location>
        <begin position="22"/>
        <end position="84"/>
    </location>
</feature>